<dbReference type="EMBL" id="JASSZA010000005">
    <property type="protein sequence ID" value="KAK2112428.1"/>
    <property type="molecule type" value="Genomic_DNA"/>
</dbReference>
<dbReference type="Gene3D" id="3.30.200.20">
    <property type="entry name" value="Phosphorylase Kinase, domain 1"/>
    <property type="match status" value="2"/>
</dbReference>
<feature type="compositionally biased region" description="Basic and acidic residues" evidence="1">
    <location>
        <begin position="42"/>
        <end position="53"/>
    </location>
</feature>
<gene>
    <name evidence="2" type="ORF">P7K49_012175</name>
</gene>
<evidence type="ECO:0000256" key="1">
    <source>
        <dbReference type="SAM" id="MobiDB-lite"/>
    </source>
</evidence>
<comment type="caution">
    <text evidence="2">The sequence shown here is derived from an EMBL/GenBank/DDBJ whole genome shotgun (WGS) entry which is preliminary data.</text>
</comment>
<evidence type="ECO:0000313" key="2">
    <source>
        <dbReference type="EMBL" id="KAK2112428.1"/>
    </source>
</evidence>
<protein>
    <recommendedName>
        <fullName evidence="4">Non-specific serine/threonine protein kinase</fullName>
    </recommendedName>
</protein>
<feature type="compositionally biased region" description="Basic and acidic residues" evidence="1">
    <location>
        <begin position="74"/>
        <end position="90"/>
    </location>
</feature>
<evidence type="ECO:0008006" key="4">
    <source>
        <dbReference type="Google" id="ProtNLM"/>
    </source>
</evidence>
<sequence length="420" mass="45926">MELRVGNRYRLGRKIGSGSFGDIYLGEAPPSPPAVRGPGPRRYRDQARPRKEVAAPAGSARKPCRRRVVARTQRPLDKRGRGVSEVRSREGAGSWGSGPAKGWVGRGEADPGEGQSVMGAAVKNTHVGTSVLKDWLTSSNREIISTIAGLGNQLDTNRGTGPVYVDWITRLVGWTDAFVGICTLPHHTVSFSGPPLAGVTWMDWLHNAHEHLLGANCFISECPEESLLIVSDILKSKMVIGGHQLVVIPMERSSVPWMPHAVDGGKPLDQIQTQEYLWVNLRGKVVVRFVVYWSTDIAAGEEVAIKLECVKTKHPQLHIESKIYKMMQGGAQRLRCLVCHGGPGVETECSHPDLRVQLASFLDFQIIQLMEQEVIPRGDFRAVKHVSQQQGYGLPGALFGNRATATSVEPSQSEASMARV</sequence>
<organism evidence="2 3">
    <name type="scientific">Saguinus oedipus</name>
    <name type="common">Cotton-top tamarin</name>
    <name type="synonym">Oedipomidas oedipus</name>
    <dbReference type="NCBI Taxonomy" id="9490"/>
    <lineage>
        <taxon>Eukaryota</taxon>
        <taxon>Metazoa</taxon>
        <taxon>Chordata</taxon>
        <taxon>Craniata</taxon>
        <taxon>Vertebrata</taxon>
        <taxon>Euteleostomi</taxon>
        <taxon>Mammalia</taxon>
        <taxon>Eutheria</taxon>
        <taxon>Euarchontoglires</taxon>
        <taxon>Primates</taxon>
        <taxon>Haplorrhini</taxon>
        <taxon>Platyrrhini</taxon>
        <taxon>Cebidae</taxon>
        <taxon>Callitrichinae</taxon>
        <taxon>Saguinus</taxon>
    </lineage>
</organism>
<name>A0ABQ9VSS8_SAGOE</name>
<accession>A0ABQ9VSS8</accession>
<reference evidence="2 3" key="1">
    <citation type="submission" date="2023-05" db="EMBL/GenBank/DDBJ databases">
        <title>B98-5 Cell Line De Novo Hybrid Assembly: An Optical Mapping Approach.</title>
        <authorList>
            <person name="Kananen K."/>
            <person name="Auerbach J.A."/>
            <person name="Kautto E."/>
            <person name="Blachly J.S."/>
        </authorList>
    </citation>
    <scope>NUCLEOTIDE SEQUENCE [LARGE SCALE GENOMIC DNA]</scope>
    <source>
        <strain evidence="2">B95-8</strain>
        <tissue evidence="2">Cell line</tissue>
    </source>
</reference>
<proteinExistence type="predicted"/>
<feature type="region of interest" description="Disordered" evidence="1">
    <location>
        <begin position="21"/>
        <end position="102"/>
    </location>
</feature>
<evidence type="ECO:0000313" key="3">
    <source>
        <dbReference type="Proteomes" id="UP001266305"/>
    </source>
</evidence>
<dbReference type="Proteomes" id="UP001266305">
    <property type="component" value="Unassembled WGS sequence"/>
</dbReference>
<keyword evidence="3" id="KW-1185">Reference proteome</keyword>